<evidence type="ECO:0000256" key="1">
    <source>
        <dbReference type="SAM" id="MobiDB-lite"/>
    </source>
</evidence>
<organism evidence="2 3">
    <name type="scientific">Planomonospora corallina</name>
    <dbReference type="NCBI Taxonomy" id="1806052"/>
    <lineage>
        <taxon>Bacteria</taxon>
        <taxon>Bacillati</taxon>
        <taxon>Actinomycetota</taxon>
        <taxon>Actinomycetes</taxon>
        <taxon>Streptosporangiales</taxon>
        <taxon>Streptosporangiaceae</taxon>
        <taxon>Planomonospora</taxon>
    </lineage>
</organism>
<dbReference type="EMBL" id="JBHSBM010000050">
    <property type="protein sequence ID" value="MFC4062602.1"/>
    <property type="molecule type" value="Genomic_DNA"/>
</dbReference>
<feature type="non-terminal residue" evidence="2">
    <location>
        <position position="257"/>
    </location>
</feature>
<feature type="region of interest" description="Disordered" evidence="1">
    <location>
        <begin position="206"/>
        <end position="257"/>
    </location>
</feature>
<evidence type="ECO:0000313" key="3">
    <source>
        <dbReference type="Proteomes" id="UP001595850"/>
    </source>
</evidence>
<feature type="region of interest" description="Disordered" evidence="1">
    <location>
        <begin position="1"/>
        <end position="30"/>
    </location>
</feature>
<feature type="compositionally biased region" description="Basic and acidic residues" evidence="1">
    <location>
        <begin position="223"/>
        <end position="257"/>
    </location>
</feature>
<gene>
    <name evidence="2" type="ORF">ACFOWE_30250</name>
</gene>
<protein>
    <submittedName>
        <fullName evidence="2">Uncharacterized protein</fullName>
    </submittedName>
</protein>
<comment type="caution">
    <text evidence="2">The sequence shown here is derived from an EMBL/GenBank/DDBJ whole genome shotgun (WGS) entry which is preliminary data.</text>
</comment>
<sequence>MTEETTAGAVRPCKHCGRPVGQRPGRGRPRAYCPEGDCQAAAKRERELRRATPGLEGALARAEEFYERMEKGMAAAIAPLAQVLAEELSPAGVEARISAVQAEAHTRVAIARTEREQAFEQVRLAREAAEHARREREAMAAQAAEALAERDTALRDAETAREQALAALREAADTERLARKAEAQARRRAEQAEAARDAALREMAERVEAAEAERDGALAQAVQDRERASEALAGRDEALAASERARAAEVRAEQAAA</sequence>
<reference evidence="3" key="1">
    <citation type="journal article" date="2019" name="Int. J. Syst. Evol. Microbiol.">
        <title>The Global Catalogue of Microorganisms (GCM) 10K type strain sequencing project: providing services to taxonomists for standard genome sequencing and annotation.</title>
        <authorList>
            <consortium name="The Broad Institute Genomics Platform"/>
            <consortium name="The Broad Institute Genome Sequencing Center for Infectious Disease"/>
            <person name="Wu L."/>
            <person name="Ma J."/>
        </authorList>
    </citation>
    <scope>NUCLEOTIDE SEQUENCE [LARGE SCALE GENOMIC DNA]</scope>
    <source>
        <strain evidence="3">TBRC 4489</strain>
    </source>
</reference>
<feature type="compositionally biased region" description="Basic and acidic residues" evidence="1">
    <location>
        <begin position="206"/>
        <end position="216"/>
    </location>
</feature>
<name>A0ABV8IES5_9ACTN</name>
<accession>A0ABV8IES5</accession>
<dbReference type="Proteomes" id="UP001595850">
    <property type="component" value="Unassembled WGS sequence"/>
</dbReference>
<keyword evidence="3" id="KW-1185">Reference proteome</keyword>
<evidence type="ECO:0000313" key="2">
    <source>
        <dbReference type="EMBL" id="MFC4062602.1"/>
    </source>
</evidence>
<proteinExistence type="predicted"/>